<comment type="caution">
    <text evidence="2">The sequence shown here is derived from an EMBL/GenBank/DDBJ whole genome shotgun (WGS) entry which is preliminary data.</text>
</comment>
<name>A0ABS9WAN4_9PROT</name>
<organism evidence="2 3">
    <name type="scientific">Teichococcus vastitatis</name>
    <dbReference type="NCBI Taxonomy" id="2307076"/>
    <lineage>
        <taxon>Bacteria</taxon>
        <taxon>Pseudomonadati</taxon>
        <taxon>Pseudomonadota</taxon>
        <taxon>Alphaproteobacteria</taxon>
        <taxon>Acetobacterales</taxon>
        <taxon>Roseomonadaceae</taxon>
        <taxon>Roseomonas</taxon>
    </lineage>
</organism>
<reference evidence="2 3" key="1">
    <citation type="submission" date="2022-03" db="EMBL/GenBank/DDBJ databases">
        <title>Complete genome analysis of Roseomonas KG 17.1 : a prolific producer of plant growth promoters.</title>
        <authorList>
            <person name="Saadouli I."/>
            <person name="Najjari A."/>
            <person name="Mosbah A."/>
            <person name="Ouzari H.I."/>
        </authorList>
    </citation>
    <scope>NUCLEOTIDE SEQUENCE [LARGE SCALE GENOMIC DNA]</scope>
    <source>
        <strain evidence="2 3">KG17-1</strain>
    </source>
</reference>
<keyword evidence="3" id="KW-1185">Reference proteome</keyword>
<sequence length="110" mass="11715">MHISSPASFPPAASGYPTSCLAAEWSESLLVVLFNDELAADRCISELSLAVLEQRGAGVRILAAEPGLREALYAAGAVLVLCQPRSEEIGASARRGKRSMRGRQCDEKRG</sequence>
<gene>
    <name evidence="2" type="ORF">MON41_22260</name>
</gene>
<accession>A0ABS9WAN4</accession>
<proteinExistence type="predicted"/>
<dbReference type="RefSeq" id="WP_157985878.1">
    <property type="nucleotide sequence ID" value="NZ_JALBUU010000125.1"/>
</dbReference>
<protein>
    <submittedName>
        <fullName evidence="2">Uncharacterized protein</fullName>
    </submittedName>
</protein>
<evidence type="ECO:0000313" key="3">
    <source>
        <dbReference type="Proteomes" id="UP001201985"/>
    </source>
</evidence>
<evidence type="ECO:0000256" key="1">
    <source>
        <dbReference type="SAM" id="MobiDB-lite"/>
    </source>
</evidence>
<dbReference type="Proteomes" id="UP001201985">
    <property type="component" value="Unassembled WGS sequence"/>
</dbReference>
<feature type="region of interest" description="Disordered" evidence="1">
    <location>
        <begin position="91"/>
        <end position="110"/>
    </location>
</feature>
<dbReference type="EMBL" id="JALBUU010000125">
    <property type="protein sequence ID" value="MCI0756365.1"/>
    <property type="molecule type" value="Genomic_DNA"/>
</dbReference>
<evidence type="ECO:0000313" key="2">
    <source>
        <dbReference type="EMBL" id="MCI0756365.1"/>
    </source>
</evidence>